<dbReference type="PANTHER" id="PTHR30290:SF9">
    <property type="entry name" value="OLIGOPEPTIDE-BINDING PROTEIN APPA"/>
    <property type="match status" value="1"/>
</dbReference>
<keyword evidence="3 4" id="KW-0732">Signal</keyword>
<dbReference type="SUPFAM" id="SSF53850">
    <property type="entry name" value="Periplasmic binding protein-like II"/>
    <property type="match status" value="1"/>
</dbReference>
<comment type="similarity">
    <text evidence="1">Belongs to the bacterial solute-binding protein 5 family.</text>
</comment>
<keyword evidence="7" id="KW-1185">Reference proteome</keyword>
<reference evidence="6 7" key="1">
    <citation type="submission" date="2023-10" db="EMBL/GenBank/DDBJ databases">
        <title>Bacteria for the degradation of biodegradable plastic PBAT(Polybutylene adipate terephthalate).</title>
        <authorList>
            <person name="Weon H.-Y."/>
            <person name="Yeon J."/>
        </authorList>
    </citation>
    <scope>NUCLEOTIDE SEQUENCE [LARGE SCALE GENOMIC DNA]</scope>
    <source>
        <strain evidence="6 7">SBD 7-3</strain>
    </source>
</reference>
<dbReference type="InterPro" id="IPR030678">
    <property type="entry name" value="Peptide/Ni-bd"/>
</dbReference>
<dbReference type="Gene3D" id="3.90.76.10">
    <property type="entry name" value="Dipeptide-binding Protein, Domain 1"/>
    <property type="match status" value="1"/>
</dbReference>
<name>A0ABZ0D2I2_9BURK</name>
<dbReference type="Pfam" id="PF00496">
    <property type="entry name" value="SBP_bac_5"/>
    <property type="match status" value="1"/>
</dbReference>
<dbReference type="RefSeq" id="WP_316702239.1">
    <property type="nucleotide sequence ID" value="NZ_CP136336.1"/>
</dbReference>
<dbReference type="InterPro" id="IPR039424">
    <property type="entry name" value="SBP_5"/>
</dbReference>
<feature type="signal peptide" evidence="4">
    <location>
        <begin position="1"/>
        <end position="22"/>
    </location>
</feature>
<evidence type="ECO:0000313" key="7">
    <source>
        <dbReference type="Proteomes" id="UP001303946"/>
    </source>
</evidence>
<dbReference type="EMBL" id="CP136336">
    <property type="protein sequence ID" value="WOB09283.1"/>
    <property type="molecule type" value="Genomic_DNA"/>
</dbReference>
<accession>A0ABZ0D2I2</accession>
<feature type="chain" id="PRO_5045151856" evidence="4">
    <location>
        <begin position="23"/>
        <end position="527"/>
    </location>
</feature>
<evidence type="ECO:0000256" key="2">
    <source>
        <dbReference type="ARBA" id="ARBA00022448"/>
    </source>
</evidence>
<sequence length="527" mass="58644">MKTRHLVSMGLAFALSAGTAQAVTLRVANQGDAQSMDPHSLNESLQLTFTGNVYEPLVARDKELGLTPGLATRWTQPKPTVWRFELRRGVKFHDGTPFTADDVVFSFNRAAGAGSDMQGYTNTFKEVRKLDDHTIEVETLTPFPILPDVLTQVYVMSRKWCEENKALTPVDRRKGIENAASFEANGTGPFRLKERRPGSRTVLVRHAAYWDKVEGNVTEVVFTPIGNAATRVAALLSGEVDVIEPVPLQDVERIKASPKLKVMQGPELRTIFLGMDQKRDELLFSNVKGKNPFKDKRVRQAFYQAIDIETIKSRVMRGAALPMALMVGPGIRGFSPDQNKRLPYDPEASKRLLAEAGYPSGFEVALNCPNDRYVNDADICQAVAANLARVGVKVNLQTETKVTYFPKILRRDTSFYLLGWTPSTYDAHNALSALMASPTDKGQGQFNLGAYSNAKVDELTLRIQSETDQARRNAMIREAFEAHAADIGHLPLHQQSLAWAMKKTVTLVQLADNFMPYKWVTLSEKAK</sequence>
<dbReference type="CDD" id="cd08498">
    <property type="entry name" value="PBP2_NikA_DppA_OppA_like_2"/>
    <property type="match status" value="1"/>
</dbReference>
<evidence type="ECO:0000313" key="6">
    <source>
        <dbReference type="EMBL" id="WOB09283.1"/>
    </source>
</evidence>
<dbReference type="Proteomes" id="UP001303946">
    <property type="component" value="Chromosome"/>
</dbReference>
<dbReference type="PIRSF" id="PIRSF002741">
    <property type="entry name" value="MppA"/>
    <property type="match status" value="1"/>
</dbReference>
<dbReference type="PANTHER" id="PTHR30290">
    <property type="entry name" value="PERIPLASMIC BINDING COMPONENT OF ABC TRANSPORTER"/>
    <property type="match status" value="1"/>
</dbReference>
<dbReference type="InterPro" id="IPR000914">
    <property type="entry name" value="SBP_5_dom"/>
</dbReference>
<proteinExistence type="inferred from homology"/>
<protein>
    <submittedName>
        <fullName evidence="6">ABC transporter substrate-binding protein</fullName>
    </submittedName>
</protein>
<keyword evidence="2" id="KW-0813">Transport</keyword>
<dbReference type="Gene3D" id="3.40.190.10">
    <property type="entry name" value="Periplasmic binding protein-like II"/>
    <property type="match status" value="1"/>
</dbReference>
<gene>
    <name evidence="6" type="ORF">RXV79_04300</name>
</gene>
<evidence type="ECO:0000256" key="4">
    <source>
        <dbReference type="SAM" id="SignalP"/>
    </source>
</evidence>
<evidence type="ECO:0000259" key="5">
    <source>
        <dbReference type="Pfam" id="PF00496"/>
    </source>
</evidence>
<feature type="domain" description="Solute-binding protein family 5" evidence="5">
    <location>
        <begin position="66"/>
        <end position="437"/>
    </location>
</feature>
<dbReference type="Gene3D" id="3.10.105.10">
    <property type="entry name" value="Dipeptide-binding Protein, Domain 3"/>
    <property type="match status" value="1"/>
</dbReference>
<evidence type="ECO:0000256" key="1">
    <source>
        <dbReference type="ARBA" id="ARBA00005695"/>
    </source>
</evidence>
<organism evidence="6 7">
    <name type="scientific">Piscinibacter gummiphilus</name>
    <dbReference type="NCBI Taxonomy" id="946333"/>
    <lineage>
        <taxon>Bacteria</taxon>
        <taxon>Pseudomonadati</taxon>
        <taxon>Pseudomonadota</taxon>
        <taxon>Betaproteobacteria</taxon>
        <taxon>Burkholderiales</taxon>
        <taxon>Sphaerotilaceae</taxon>
        <taxon>Piscinibacter</taxon>
    </lineage>
</organism>
<evidence type="ECO:0000256" key="3">
    <source>
        <dbReference type="ARBA" id="ARBA00022729"/>
    </source>
</evidence>